<reference evidence="1 2" key="1">
    <citation type="journal article" date="2018" name="Sci. Rep.">
        <title>Genomic signatures of local adaptation to the degree of environmental predictability in rotifers.</title>
        <authorList>
            <person name="Franch-Gras L."/>
            <person name="Hahn C."/>
            <person name="Garcia-Roger E.M."/>
            <person name="Carmona M.J."/>
            <person name="Serra M."/>
            <person name="Gomez A."/>
        </authorList>
    </citation>
    <scope>NUCLEOTIDE SEQUENCE [LARGE SCALE GENOMIC DNA]</scope>
    <source>
        <strain evidence="1">HYR1</strain>
    </source>
</reference>
<protein>
    <submittedName>
        <fullName evidence="1">Uncharacterized protein</fullName>
    </submittedName>
</protein>
<keyword evidence="2" id="KW-1185">Reference proteome</keyword>
<gene>
    <name evidence="1" type="ORF">BpHYR1_036504</name>
</gene>
<organism evidence="1 2">
    <name type="scientific">Brachionus plicatilis</name>
    <name type="common">Marine rotifer</name>
    <name type="synonym">Brachionus muelleri</name>
    <dbReference type="NCBI Taxonomy" id="10195"/>
    <lineage>
        <taxon>Eukaryota</taxon>
        <taxon>Metazoa</taxon>
        <taxon>Spiralia</taxon>
        <taxon>Gnathifera</taxon>
        <taxon>Rotifera</taxon>
        <taxon>Eurotatoria</taxon>
        <taxon>Monogononta</taxon>
        <taxon>Pseudotrocha</taxon>
        <taxon>Ploima</taxon>
        <taxon>Brachionidae</taxon>
        <taxon>Brachionus</taxon>
    </lineage>
</organism>
<dbReference type="EMBL" id="REGN01002972">
    <property type="protein sequence ID" value="RNA25128.1"/>
    <property type="molecule type" value="Genomic_DNA"/>
</dbReference>
<proteinExistence type="predicted"/>
<evidence type="ECO:0000313" key="1">
    <source>
        <dbReference type="EMBL" id="RNA25128.1"/>
    </source>
</evidence>
<name>A0A3M7RPB8_BRAPC</name>
<comment type="caution">
    <text evidence="1">The sequence shown here is derived from an EMBL/GenBank/DDBJ whole genome shotgun (WGS) entry which is preliminary data.</text>
</comment>
<dbReference type="AlphaFoldDB" id="A0A3M7RPB8"/>
<evidence type="ECO:0000313" key="2">
    <source>
        <dbReference type="Proteomes" id="UP000276133"/>
    </source>
</evidence>
<sequence length="143" mass="17012">MLSKSKLRIIYSWPTAHIDELICSNGFECNSGGNTLVQLSGLFEHEHWEMSFCSFFLLSKKRRRKKINGKKTNNSSVINEWHCWWWCSRCRCCQENIFMLDDNLIQRLQIIRRNIHLISLLSGFEKKREKEKNKFGIPSSNRN</sequence>
<dbReference type="Proteomes" id="UP000276133">
    <property type="component" value="Unassembled WGS sequence"/>
</dbReference>
<accession>A0A3M7RPB8</accession>